<dbReference type="PROSITE" id="PS50835">
    <property type="entry name" value="IG_LIKE"/>
    <property type="match status" value="1"/>
</dbReference>
<feature type="compositionally biased region" description="Polar residues" evidence="3">
    <location>
        <begin position="338"/>
        <end position="355"/>
    </location>
</feature>
<dbReference type="SUPFAM" id="SSF54452">
    <property type="entry name" value="MHC antigen-recognition domain"/>
    <property type="match status" value="1"/>
</dbReference>
<dbReference type="AlphaFoldDB" id="A0AAV1PI53"/>
<dbReference type="Pfam" id="PF00129">
    <property type="entry name" value="MHC_I"/>
    <property type="match status" value="1"/>
</dbReference>
<dbReference type="SUPFAM" id="SSF48726">
    <property type="entry name" value="Immunoglobulin"/>
    <property type="match status" value="1"/>
</dbReference>
<dbReference type="PRINTS" id="PR01638">
    <property type="entry name" value="MHCCLASSI"/>
</dbReference>
<dbReference type="EMBL" id="CAWUFR010000181">
    <property type="protein sequence ID" value="CAK6971632.1"/>
    <property type="molecule type" value="Genomic_DNA"/>
</dbReference>
<keyword evidence="8" id="KW-1185">Reference proteome</keyword>
<dbReference type="GO" id="GO:0006955">
    <property type="term" value="P:immune response"/>
    <property type="evidence" value="ECO:0007669"/>
    <property type="project" value="TreeGrafter"/>
</dbReference>
<dbReference type="PANTHER" id="PTHR16675:SF237">
    <property type="entry name" value="MHC CLASS I ANTIGEN TRANSCRIPT VARIANT 1-RELATED"/>
    <property type="match status" value="1"/>
</dbReference>
<dbReference type="InterPro" id="IPR007110">
    <property type="entry name" value="Ig-like_dom"/>
</dbReference>
<dbReference type="Pfam" id="PF07654">
    <property type="entry name" value="C1-set"/>
    <property type="match status" value="1"/>
</dbReference>
<name>A0AAV1PI53_SCOSC</name>
<evidence type="ECO:0000256" key="3">
    <source>
        <dbReference type="SAM" id="MobiDB-lite"/>
    </source>
</evidence>
<evidence type="ECO:0000313" key="8">
    <source>
        <dbReference type="Proteomes" id="UP001314229"/>
    </source>
</evidence>
<dbReference type="InterPro" id="IPR003597">
    <property type="entry name" value="Ig_C1-set"/>
</dbReference>
<organism evidence="7 8">
    <name type="scientific">Scomber scombrus</name>
    <name type="common">Atlantic mackerel</name>
    <name type="synonym">Scomber vernalis</name>
    <dbReference type="NCBI Taxonomy" id="13677"/>
    <lineage>
        <taxon>Eukaryota</taxon>
        <taxon>Metazoa</taxon>
        <taxon>Chordata</taxon>
        <taxon>Craniata</taxon>
        <taxon>Vertebrata</taxon>
        <taxon>Euteleostomi</taxon>
        <taxon>Actinopterygii</taxon>
        <taxon>Neopterygii</taxon>
        <taxon>Teleostei</taxon>
        <taxon>Neoteleostei</taxon>
        <taxon>Acanthomorphata</taxon>
        <taxon>Pelagiaria</taxon>
        <taxon>Scombriformes</taxon>
        <taxon>Scombridae</taxon>
        <taxon>Scomber</taxon>
    </lineage>
</organism>
<dbReference type="Proteomes" id="UP001314229">
    <property type="component" value="Unassembled WGS sequence"/>
</dbReference>
<dbReference type="InterPro" id="IPR011162">
    <property type="entry name" value="MHC_I/II-like_Ag-recog"/>
</dbReference>
<dbReference type="InterPro" id="IPR036179">
    <property type="entry name" value="Ig-like_dom_sf"/>
</dbReference>
<dbReference type="InterPro" id="IPR050208">
    <property type="entry name" value="MHC_class-I_related"/>
</dbReference>
<feature type="domain" description="Ig-like" evidence="6">
    <location>
        <begin position="202"/>
        <end position="291"/>
    </location>
</feature>
<comment type="caution">
    <text evidence="7">The sequence shown here is derived from an EMBL/GenBank/DDBJ whole genome shotgun (WGS) entry which is preliminary data.</text>
</comment>
<dbReference type="FunFam" id="3.30.500.10:FF:000001">
    <property type="entry name" value="H-2 class I histocompatibility antigen, alpha chain"/>
    <property type="match status" value="1"/>
</dbReference>
<evidence type="ECO:0000256" key="4">
    <source>
        <dbReference type="SAM" id="Phobius"/>
    </source>
</evidence>
<evidence type="ECO:0000313" key="7">
    <source>
        <dbReference type="EMBL" id="CAK6971632.1"/>
    </source>
</evidence>
<dbReference type="PANTHER" id="PTHR16675">
    <property type="entry name" value="MHC CLASS I-RELATED"/>
    <property type="match status" value="1"/>
</dbReference>
<evidence type="ECO:0000256" key="5">
    <source>
        <dbReference type="SAM" id="SignalP"/>
    </source>
</evidence>
<feature type="region of interest" description="Disordered" evidence="3">
    <location>
        <begin position="331"/>
        <end position="355"/>
    </location>
</feature>
<dbReference type="SMART" id="SM00407">
    <property type="entry name" value="IGc1"/>
    <property type="match status" value="1"/>
</dbReference>
<accession>A0AAV1PI53</accession>
<feature type="chain" id="PRO_5043460708" evidence="5">
    <location>
        <begin position="18"/>
        <end position="355"/>
    </location>
</feature>
<evidence type="ECO:0000256" key="2">
    <source>
        <dbReference type="RuleBase" id="RU004439"/>
    </source>
</evidence>
<evidence type="ECO:0000256" key="1">
    <source>
        <dbReference type="ARBA" id="ARBA00023180"/>
    </source>
</evidence>
<keyword evidence="4" id="KW-1133">Transmembrane helix</keyword>
<keyword evidence="5" id="KW-0732">Signal</keyword>
<reference evidence="7 8" key="1">
    <citation type="submission" date="2024-01" db="EMBL/GenBank/DDBJ databases">
        <authorList>
            <person name="Alioto T."/>
            <person name="Alioto T."/>
            <person name="Gomez Garrido J."/>
        </authorList>
    </citation>
    <scope>NUCLEOTIDE SEQUENCE [LARGE SCALE GENOMIC DNA]</scope>
</reference>
<dbReference type="GO" id="GO:0009897">
    <property type="term" value="C:external side of plasma membrane"/>
    <property type="evidence" value="ECO:0007669"/>
    <property type="project" value="TreeGrafter"/>
</dbReference>
<comment type="similarity">
    <text evidence="2">Belongs to the MHC class I family.</text>
</comment>
<protein>
    <submittedName>
        <fullName evidence="7">H-2 class I histocompatibility antigen, Q9 alpha chain-like</fullName>
    </submittedName>
</protein>
<sequence>MKILVFVALLGLHGAAGVTHSLKYFYTGSSQVPNFPEFVAVGMVDDVQMFHYDSNTKKAVPKQDWMDRVTEVQADYWEADNEILRGTEQTFKADIETVKQRFNQTGGAHIVQQMYGCEWDDVTGEVNGFHQFGYDGEDFIVFDLKTLTWIAPKQQAVITKHKWDKDKAFNDYWSNYHSEICPDWLKKYVNYGKSSLMRTELPSTHSLLQKTPSSPVTCFATGFYPDRVMMFWRKDGVELHEDVELGEILPNHDGSFQMSVKLDVSSIAPEDWRRYECVFQLSGVKDDIIINLDEIRKPGFPLGAVIGGVVVLLLLVVGIVGFFLWKKNKKGKEGFKPANTSDSGSDNSQQQIPKA</sequence>
<gene>
    <name evidence="7" type="ORF">FSCOSCO3_A005311</name>
</gene>
<proteinExistence type="inferred from homology"/>
<feature type="transmembrane region" description="Helical" evidence="4">
    <location>
        <begin position="300"/>
        <end position="325"/>
    </location>
</feature>
<dbReference type="InterPro" id="IPR001039">
    <property type="entry name" value="MHC_I_a_a1/a2"/>
</dbReference>
<dbReference type="InterPro" id="IPR037055">
    <property type="entry name" value="MHC_I-like_Ag-recog_sf"/>
</dbReference>
<dbReference type="InterPro" id="IPR013783">
    <property type="entry name" value="Ig-like_fold"/>
</dbReference>
<dbReference type="Gene3D" id="2.60.40.10">
    <property type="entry name" value="Immunoglobulins"/>
    <property type="match status" value="1"/>
</dbReference>
<dbReference type="GO" id="GO:0005615">
    <property type="term" value="C:extracellular space"/>
    <property type="evidence" value="ECO:0007669"/>
    <property type="project" value="TreeGrafter"/>
</dbReference>
<keyword evidence="4" id="KW-0472">Membrane</keyword>
<feature type="signal peptide" evidence="5">
    <location>
        <begin position="1"/>
        <end position="17"/>
    </location>
</feature>
<keyword evidence="1" id="KW-0325">Glycoprotein</keyword>
<keyword evidence="4" id="KW-0812">Transmembrane</keyword>
<evidence type="ECO:0000259" key="6">
    <source>
        <dbReference type="PROSITE" id="PS50835"/>
    </source>
</evidence>
<dbReference type="InterPro" id="IPR011161">
    <property type="entry name" value="MHC_I-like_Ag-recog"/>
</dbReference>
<dbReference type="CDD" id="cd07698">
    <property type="entry name" value="IgC1_MHC_I_alpha3"/>
    <property type="match status" value="1"/>
</dbReference>
<dbReference type="Gene3D" id="3.30.500.10">
    <property type="entry name" value="MHC class I-like antigen recognition-like"/>
    <property type="match status" value="1"/>
</dbReference>